<dbReference type="OrthoDB" id="9789113at2"/>
<reference evidence="3" key="1">
    <citation type="journal article" date="2014" name="Int. J. Syst. Evol. Microbiol.">
        <title>Complete genome of a new Firmicutes species belonging to the dominant human colonic microbiota ('Ruminococcus bicirculans') reveals two chromosomes and a selective capacity to utilize plant glucans.</title>
        <authorList>
            <consortium name="NISC Comparative Sequencing Program"/>
            <person name="Wegmann U."/>
            <person name="Louis P."/>
            <person name="Goesmann A."/>
            <person name="Henrissat B."/>
            <person name="Duncan S.H."/>
            <person name="Flint H.J."/>
        </authorList>
    </citation>
    <scope>NUCLEOTIDE SEQUENCE</scope>
    <source>
        <strain evidence="3">CGMCC 1.15644</strain>
    </source>
</reference>
<evidence type="ECO:0000313" key="6">
    <source>
        <dbReference type="Proteomes" id="UP000622648"/>
    </source>
</evidence>
<proteinExistence type="predicted"/>
<dbReference type="SUPFAM" id="SSF48317">
    <property type="entry name" value="Acid phosphatase/Vanadium-dependent haloperoxidase"/>
    <property type="match status" value="1"/>
</dbReference>
<keyword evidence="1" id="KW-0472">Membrane</keyword>
<dbReference type="PANTHER" id="PTHR14969">
    <property type="entry name" value="SPHINGOSINE-1-PHOSPHATE PHOSPHOHYDROLASE"/>
    <property type="match status" value="1"/>
</dbReference>
<dbReference type="Pfam" id="PF01569">
    <property type="entry name" value="PAP2"/>
    <property type="match status" value="1"/>
</dbReference>
<dbReference type="Proteomes" id="UP000622648">
    <property type="component" value="Unassembled WGS sequence"/>
</dbReference>
<dbReference type="Proteomes" id="UP000295684">
    <property type="component" value="Unassembled WGS sequence"/>
</dbReference>
<reference evidence="4 5" key="3">
    <citation type="submission" date="2019-03" db="EMBL/GenBank/DDBJ databases">
        <title>Genomic Encyclopedia of Type Strains, Phase IV (KMG-IV): sequencing the most valuable type-strain genomes for metagenomic binning, comparative biology and taxonomic classification.</title>
        <authorList>
            <person name="Goeker M."/>
        </authorList>
    </citation>
    <scope>NUCLEOTIDE SEQUENCE [LARGE SCALE GENOMIC DNA]</scope>
    <source>
        <strain evidence="4 5">DSM 103236</strain>
    </source>
</reference>
<accession>A0A4R2H4V1</accession>
<evidence type="ECO:0000256" key="1">
    <source>
        <dbReference type="SAM" id="Phobius"/>
    </source>
</evidence>
<feature type="transmembrane region" description="Helical" evidence="1">
    <location>
        <begin position="136"/>
        <end position="156"/>
    </location>
</feature>
<keyword evidence="1" id="KW-0812">Transmembrane</keyword>
<protein>
    <submittedName>
        <fullName evidence="3">Lipid A 4'-phosphatase</fullName>
    </submittedName>
    <submittedName>
        <fullName evidence="4">Undecaprenyl-diphosphatase</fullName>
    </submittedName>
</protein>
<reference evidence="6" key="2">
    <citation type="journal article" date="2019" name="Int. J. Syst. Evol. Microbiol.">
        <title>The Global Catalogue of Microorganisms (GCM) 10K type strain sequencing project: providing services to taxonomists for standard genome sequencing and annotation.</title>
        <authorList>
            <consortium name="The Broad Institute Genomics Platform"/>
            <consortium name="The Broad Institute Genome Sequencing Center for Infectious Disease"/>
            <person name="Wu L."/>
            <person name="Ma J."/>
        </authorList>
    </citation>
    <scope>NUCLEOTIDE SEQUENCE [LARGE SCALE GENOMIC DNA]</scope>
    <source>
        <strain evidence="6">CGMCC 1.15644</strain>
    </source>
</reference>
<feature type="domain" description="Phosphatidic acid phosphatase type 2/haloperoxidase" evidence="2">
    <location>
        <begin position="60"/>
        <end position="177"/>
    </location>
</feature>
<dbReference type="AlphaFoldDB" id="A0A4R2H4V1"/>
<feature type="transmembrane region" description="Helical" evidence="1">
    <location>
        <begin position="57"/>
        <end position="75"/>
    </location>
</feature>
<dbReference type="InterPro" id="IPR000326">
    <property type="entry name" value="PAP2/HPO"/>
</dbReference>
<name>A0A4R2H4V1_9SPHI</name>
<dbReference type="Gene3D" id="1.20.144.10">
    <property type="entry name" value="Phosphatidic acid phosphatase type 2/haloperoxidase"/>
    <property type="match status" value="1"/>
</dbReference>
<dbReference type="InterPro" id="IPR036938">
    <property type="entry name" value="PAP2/HPO_sf"/>
</dbReference>
<dbReference type="EMBL" id="BMJO01000007">
    <property type="protein sequence ID" value="GGE67536.1"/>
    <property type="molecule type" value="Genomic_DNA"/>
</dbReference>
<keyword evidence="1" id="KW-1133">Transmembrane helix</keyword>
<dbReference type="RefSeq" id="WP_132535529.1">
    <property type="nucleotide sequence ID" value="NZ_BMJO01000007.1"/>
</dbReference>
<dbReference type="EMBL" id="SLWO01000008">
    <property type="protein sequence ID" value="TCO20714.1"/>
    <property type="molecule type" value="Genomic_DNA"/>
</dbReference>
<keyword evidence="6" id="KW-1185">Reference proteome</keyword>
<dbReference type="PANTHER" id="PTHR14969:SF13">
    <property type="entry name" value="AT30094P"/>
    <property type="match status" value="1"/>
</dbReference>
<feature type="transmembrane region" description="Helical" evidence="1">
    <location>
        <begin position="115"/>
        <end position="131"/>
    </location>
</feature>
<sequence>MIESIQQFDLALFLKIHRGLSNGFFDWLMPLMRNRFFWSPLYVFILIFCIKQYKKQGYYIIGMILFTFASADLISSRVIKPWISRVRPCNDLTIANEIIHRVPCGSGLSFPSAHATNHFAIAVFLICVFYSRWKPILPLGLFWAFIISFAQVYVGVHYPIDVTAGALLGTLIGFICSRMFKKLQPDF</sequence>
<reference evidence="3" key="4">
    <citation type="submission" date="2024-05" db="EMBL/GenBank/DDBJ databases">
        <authorList>
            <person name="Sun Q."/>
            <person name="Zhou Y."/>
        </authorList>
    </citation>
    <scope>NUCLEOTIDE SEQUENCE</scope>
    <source>
        <strain evidence="3">CGMCC 1.15644</strain>
    </source>
</reference>
<organism evidence="4 5">
    <name type="scientific">Pedobacter psychrotolerans</name>
    <dbReference type="NCBI Taxonomy" id="1843235"/>
    <lineage>
        <taxon>Bacteria</taxon>
        <taxon>Pseudomonadati</taxon>
        <taxon>Bacteroidota</taxon>
        <taxon>Sphingobacteriia</taxon>
        <taxon>Sphingobacteriales</taxon>
        <taxon>Sphingobacteriaceae</taxon>
        <taxon>Pedobacter</taxon>
    </lineage>
</organism>
<dbReference type="SMART" id="SM00014">
    <property type="entry name" value="acidPPc"/>
    <property type="match status" value="1"/>
</dbReference>
<evidence type="ECO:0000313" key="5">
    <source>
        <dbReference type="Proteomes" id="UP000295684"/>
    </source>
</evidence>
<evidence type="ECO:0000313" key="4">
    <source>
        <dbReference type="EMBL" id="TCO20714.1"/>
    </source>
</evidence>
<evidence type="ECO:0000313" key="3">
    <source>
        <dbReference type="EMBL" id="GGE67536.1"/>
    </source>
</evidence>
<feature type="transmembrane region" description="Helical" evidence="1">
    <location>
        <begin position="35"/>
        <end position="50"/>
    </location>
</feature>
<evidence type="ECO:0000259" key="2">
    <source>
        <dbReference type="SMART" id="SM00014"/>
    </source>
</evidence>
<feature type="transmembrane region" description="Helical" evidence="1">
    <location>
        <begin position="162"/>
        <end position="180"/>
    </location>
</feature>
<gene>
    <name evidence="3" type="primary">lpxF</name>
    <name evidence="4" type="ORF">EV200_108155</name>
    <name evidence="3" type="ORF">GCM10011413_37740</name>
</gene>
<comment type="caution">
    <text evidence="4">The sequence shown here is derived from an EMBL/GenBank/DDBJ whole genome shotgun (WGS) entry which is preliminary data.</text>
</comment>